<dbReference type="InterPro" id="IPR036634">
    <property type="entry name" value="PRD_sf"/>
</dbReference>
<dbReference type="PROSITE" id="PS50045">
    <property type="entry name" value="SIGMA54_INTERACT_4"/>
    <property type="match status" value="1"/>
</dbReference>
<dbReference type="eggNOG" id="COG1221">
    <property type="taxonomic scope" value="Bacteria"/>
</dbReference>
<name>R4K7N0_CLOPA</name>
<reference evidence="7 8" key="1">
    <citation type="submission" date="2012-01" db="EMBL/GenBank/DDBJ databases">
        <title>Complete sequence of chromosome of Clostridium pasteurianum BC1.</title>
        <authorList>
            <consortium name="US DOE Joint Genome Institute"/>
            <person name="Lucas S."/>
            <person name="Han J."/>
            <person name="Lapidus A."/>
            <person name="Cheng J.-F."/>
            <person name="Goodwin L."/>
            <person name="Pitluck S."/>
            <person name="Peters L."/>
            <person name="Mikhailova N."/>
            <person name="Teshima H."/>
            <person name="Detter J.C."/>
            <person name="Han C."/>
            <person name="Tapia R."/>
            <person name="Land M."/>
            <person name="Hauser L."/>
            <person name="Kyrpides N."/>
            <person name="Ivanova N."/>
            <person name="Pagani I."/>
            <person name="Dunn J."/>
            <person name="Taghavi S."/>
            <person name="Francis A."/>
            <person name="van der Lelie D."/>
            <person name="Woyke T."/>
        </authorList>
    </citation>
    <scope>NUCLEOTIDE SEQUENCE [LARGE SCALE GENOMIC DNA]</scope>
    <source>
        <strain evidence="7 8">BC1</strain>
    </source>
</reference>
<dbReference type="HOGENOM" id="CLU_014204_1_1_9"/>
<dbReference type="InterPro" id="IPR002078">
    <property type="entry name" value="Sigma_54_int"/>
</dbReference>
<dbReference type="EMBL" id="CP003261">
    <property type="protein sequence ID" value="AGK98543.1"/>
    <property type="molecule type" value="Genomic_DNA"/>
</dbReference>
<dbReference type="PANTHER" id="PTHR32071">
    <property type="entry name" value="TRANSCRIPTIONAL REGULATORY PROTEIN"/>
    <property type="match status" value="1"/>
</dbReference>
<evidence type="ECO:0000313" key="7">
    <source>
        <dbReference type="EMBL" id="AGK98543.1"/>
    </source>
</evidence>
<dbReference type="Pfam" id="PF00874">
    <property type="entry name" value="PRD"/>
    <property type="match status" value="2"/>
</dbReference>
<dbReference type="Pfam" id="PF03610">
    <property type="entry name" value="EIIA-man"/>
    <property type="match status" value="1"/>
</dbReference>
<dbReference type="InterPro" id="IPR003593">
    <property type="entry name" value="AAA+_ATPase"/>
</dbReference>
<dbReference type="InterPro" id="IPR025943">
    <property type="entry name" value="Sigma_54_int_dom_ATP-bd_2"/>
</dbReference>
<evidence type="ECO:0000313" key="8">
    <source>
        <dbReference type="Proteomes" id="UP000013523"/>
    </source>
</evidence>
<dbReference type="GO" id="GO:0005524">
    <property type="term" value="F:ATP binding"/>
    <property type="evidence" value="ECO:0007669"/>
    <property type="project" value="UniProtKB-KW"/>
</dbReference>
<dbReference type="InterPro" id="IPR027417">
    <property type="entry name" value="P-loop_NTPase"/>
</dbReference>
<dbReference type="Gene3D" id="3.40.50.510">
    <property type="entry name" value="Phosphotransferase system, mannose-type IIA component"/>
    <property type="match status" value="1"/>
</dbReference>
<dbReference type="Proteomes" id="UP000013523">
    <property type="component" value="Chromosome"/>
</dbReference>
<dbReference type="GO" id="GO:0009401">
    <property type="term" value="P:phosphoenolpyruvate-dependent sugar phosphotransferase system"/>
    <property type="evidence" value="ECO:0007669"/>
    <property type="project" value="InterPro"/>
</dbReference>
<dbReference type="SUPFAM" id="SSF63520">
    <property type="entry name" value="PTS-regulatory domain, PRD"/>
    <property type="match status" value="2"/>
</dbReference>
<dbReference type="PROSITE" id="PS51372">
    <property type="entry name" value="PRD_2"/>
    <property type="match status" value="2"/>
</dbReference>
<dbReference type="SUPFAM" id="SSF53062">
    <property type="entry name" value="PTS system fructose IIA component-like"/>
    <property type="match status" value="1"/>
</dbReference>
<keyword evidence="3" id="KW-0067">ATP-binding</keyword>
<dbReference type="Gene3D" id="3.40.50.300">
    <property type="entry name" value="P-loop containing nucleotide triphosphate hydrolases"/>
    <property type="match status" value="1"/>
</dbReference>
<dbReference type="CDD" id="cd00009">
    <property type="entry name" value="AAA"/>
    <property type="match status" value="1"/>
</dbReference>
<evidence type="ECO:0000256" key="1">
    <source>
        <dbReference type="ARBA" id="ARBA00022679"/>
    </source>
</evidence>
<dbReference type="Gene3D" id="3.40.50.2300">
    <property type="match status" value="1"/>
</dbReference>
<dbReference type="SUPFAM" id="SSF52540">
    <property type="entry name" value="P-loop containing nucleoside triphosphate hydrolases"/>
    <property type="match status" value="1"/>
</dbReference>
<evidence type="ECO:0000259" key="4">
    <source>
        <dbReference type="PROSITE" id="PS50045"/>
    </source>
</evidence>
<dbReference type="AlphaFoldDB" id="R4K7N0"/>
<accession>R4K7N0</accession>
<proteinExistence type="predicted"/>
<evidence type="ECO:0000256" key="2">
    <source>
        <dbReference type="ARBA" id="ARBA00022741"/>
    </source>
</evidence>
<dbReference type="STRING" id="86416.Clopa_3769"/>
<feature type="domain" description="PRD" evidence="6">
    <location>
        <begin position="833"/>
        <end position="931"/>
    </location>
</feature>
<sequence>MKNIDIILNYIKSKVTKDYILNCIKNNILCGVTALEIQDNLNILRNNSSTILGELWKSSQLIKINTRPVAFIPTDVIREFKSVPEKNLCNCYTSDEIKRLVNYIAPQQPSSDPFQYLVGSKDSLSNQINQAKAALIYPPKGLNTLILGESGVGKTTFAYAMHEFGKSKKKVSKDEFPFISFNCSDYFNNPQLLLSQLFGHIKGAFTGADNEKIGLVEKADGGILFLDEIHRLPPNGQEMLFYLMDKGEFHRMGETENKRKSSVLIIAATTEEPNGNLLSTFLRRIPVVITLPSFREKTIDERVQIIQSLFSYESKNLGKNIRVSSQVLKSLALYKFNVGNIGQLRSEIKLLCAKSFLNHLQNDKELIIKFNMLDNEIREYYLNYNYPDRSVQTYLNMYTEDMIISPLDEKGYYPDESKKDIYELIIKTLENFKSKGLSKEIIETKINSLIDDNFKELMESFSLNKLYINQLYKIVSKDITDFSVELISIAENELSIKFNNKFIFGFALHVQALLKRIAEEKPIRNPNMIKIKRDYPNEFRVSEILVKLLNEKFRVLIPEDERGFLTILLANNKLYKKHESGIGIFVICHGYGTASSIVNVANTLLNVDYAKAIDMPLDADITETYDKIKSIVVDNNNGKGVLFLVDMGSLTGFGEKIMNETGIKIRTINNVSTLIVIEALRNVLYKNDNLNTIYNSLTNAGIPISSPLKPVEKIILTLCATGHGASVIAKNILNQILNNKYNDRLKIVTSNYIDSENITDLQSKYDIVAIIGTFNPNINVPYFPINKLLNESFQREFLKFIDSNFNDHSVKNNVIKSVYETSKEMLEEYVKFINPKIAIINIKKFIESISLGNINETSDDIIDLIIHLGCMLDRCVNGNFVKFENIEEYKEKNIEQFNEIRKASNILETEYNIKINDDEICYIIKITNRYL</sequence>
<dbReference type="PANTHER" id="PTHR32071:SF90">
    <property type="entry name" value="TRANSCRIPTIONAL REGULATORY PROTEIN LEVR"/>
    <property type="match status" value="1"/>
</dbReference>
<evidence type="ECO:0000259" key="5">
    <source>
        <dbReference type="PROSITE" id="PS51096"/>
    </source>
</evidence>
<dbReference type="eggNOG" id="COG3933">
    <property type="taxonomic scope" value="Bacteria"/>
</dbReference>
<evidence type="ECO:0000256" key="3">
    <source>
        <dbReference type="ARBA" id="ARBA00022840"/>
    </source>
</evidence>
<dbReference type="PATRIC" id="fig|86416.3.peg.3766"/>
<keyword evidence="2" id="KW-0547">Nucleotide-binding</keyword>
<dbReference type="KEGG" id="cpas:Clopa_3769"/>
<dbReference type="GO" id="GO:0016020">
    <property type="term" value="C:membrane"/>
    <property type="evidence" value="ECO:0007669"/>
    <property type="project" value="InterPro"/>
</dbReference>
<dbReference type="PROSITE" id="PS00676">
    <property type="entry name" value="SIGMA54_INTERACT_2"/>
    <property type="match status" value="1"/>
</dbReference>
<dbReference type="GO" id="GO:0006355">
    <property type="term" value="P:regulation of DNA-templated transcription"/>
    <property type="evidence" value="ECO:0007669"/>
    <property type="project" value="InterPro"/>
</dbReference>
<dbReference type="RefSeq" id="WP_015616825.1">
    <property type="nucleotide sequence ID" value="NC_021182.1"/>
</dbReference>
<feature type="domain" description="Sigma-54 factor interaction" evidence="4">
    <location>
        <begin position="117"/>
        <end position="353"/>
    </location>
</feature>
<dbReference type="InterPro" id="IPR004701">
    <property type="entry name" value="PTS_EIIA_man-typ"/>
</dbReference>
<dbReference type="CDD" id="cd00133">
    <property type="entry name" value="PTS_IIB"/>
    <property type="match status" value="1"/>
</dbReference>
<dbReference type="SMART" id="SM00382">
    <property type="entry name" value="AAA"/>
    <property type="match status" value="1"/>
</dbReference>
<dbReference type="Gene3D" id="1.10.1790.10">
    <property type="entry name" value="PRD domain"/>
    <property type="match status" value="2"/>
</dbReference>
<protein>
    <submittedName>
        <fullName evidence="7">Transcriptional antiterminator</fullName>
    </submittedName>
</protein>
<dbReference type="InterPro" id="IPR036662">
    <property type="entry name" value="PTS_EIIA_man-typ_sf"/>
</dbReference>
<keyword evidence="8" id="KW-1185">Reference proteome</keyword>
<keyword evidence="1" id="KW-0808">Transferase</keyword>
<gene>
    <name evidence="7" type="ORF">Clopa_3769</name>
</gene>
<dbReference type="InterPro" id="IPR011608">
    <property type="entry name" value="PRD"/>
</dbReference>
<feature type="domain" description="PRD" evidence="6">
    <location>
        <begin position="474"/>
        <end position="579"/>
    </location>
</feature>
<evidence type="ECO:0000259" key="6">
    <source>
        <dbReference type="PROSITE" id="PS51372"/>
    </source>
</evidence>
<dbReference type="Pfam" id="PF00158">
    <property type="entry name" value="Sigma54_activat"/>
    <property type="match status" value="1"/>
</dbReference>
<organism evidence="7 8">
    <name type="scientific">Clostridium pasteurianum BC1</name>
    <dbReference type="NCBI Taxonomy" id="86416"/>
    <lineage>
        <taxon>Bacteria</taxon>
        <taxon>Bacillati</taxon>
        <taxon>Bacillota</taxon>
        <taxon>Clostridia</taxon>
        <taxon>Eubacteriales</taxon>
        <taxon>Clostridiaceae</taxon>
        <taxon>Clostridium</taxon>
    </lineage>
</organism>
<dbReference type="PROSITE" id="PS51096">
    <property type="entry name" value="PTS_EIIA_TYPE_4"/>
    <property type="match status" value="1"/>
</dbReference>
<feature type="domain" description="PTS EIIA type-4" evidence="5">
    <location>
        <begin position="581"/>
        <end position="705"/>
    </location>
</feature>
<dbReference type="OrthoDB" id="9765164at2"/>
<dbReference type="GO" id="GO:0016740">
    <property type="term" value="F:transferase activity"/>
    <property type="evidence" value="ECO:0007669"/>
    <property type="project" value="UniProtKB-KW"/>
</dbReference>